<evidence type="ECO:0000313" key="4">
    <source>
        <dbReference type="EMBL" id="KND04138.1"/>
    </source>
</evidence>
<accession>A0A0L0HSR0</accession>
<dbReference type="EMBL" id="KQ257451">
    <property type="protein sequence ID" value="KND04138.1"/>
    <property type="molecule type" value="Genomic_DNA"/>
</dbReference>
<organism evidence="4 5">
    <name type="scientific">Spizellomyces punctatus (strain DAOM BR117)</name>
    <dbReference type="NCBI Taxonomy" id="645134"/>
    <lineage>
        <taxon>Eukaryota</taxon>
        <taxon>Fungi</taxon>
        <taxon>Fungi incertae sedis</taxon>
        <taxon>Chytridiomycota</taxon>
        <taxon>Chytridiomycota incertae sedis</taxon>
        <taxon>Chytridiomycetes</taxon>
        <taxon>Spizellomycetales</taxon>
        <taxon>Spizellomycetaceae</taxon>
        <taxon>Spizellomyces</taxon>
    </lineage>
</organism>
<evidence type="ECO:0000256" key="1">
    <source>
        <dbReference type="ARBA" id="ARBA00004173"/>
    </source>
</evidence>
<dbReference type="InParanoid" id="A0A0L0HSR0"/>
<dbReference type="InterPro" id="IPR020373">
    <property type="entry name" value="Kgd4/YMR-31"/>
</dbReference>
<reference evidence="4 5" key="1">
    <citation type="submission" date="2009-08" db="EMBL/GenBank/DDBJ databases">
        <title>The Genome Sequence of Spizellomyces punctatus strain DAOM BR117.</title>
        <authorList>
            <consortium name="The Broad Institute Genome Sequencing Platform"/>
            <person name="Russ C."/>
            <person name="Cuomo C."/>
            <person name="Shea T."/>
            <person name="Young S.K."/>
            <person name="Zeng Q."/>
            <person name="Koehrsen M."/>
            <person name="Haas B."/>
            <person name="Borodovsky M."/>
            <person name="Guigo R."/>
            <person name="Alvarado L."/>
            <person name="Berlin A."/>
            <person name="Bochicchio J."/>
            <person name="Borenstein D."/>
            <person name="Chapman S."/>
            <person name="Chen Z."/>
            <person name="Engels R."/>
            <person name="Freedman E."/>
            <person name="Gellesch M."/>
            <person name="Goldberg J."/>
            <person name="Griggs A."/>
            <person name="Gujja S."/>
            <person name="Heiman D."/>
            <person name="Hepburn T."/>
            <person name="Howarth C."/>
            <person name="Jen D."/>
            <person name="Larson L."/>
            <person name="Lewis B."/>
            <person name="Mehta T."/>
            <person name="Park D."/>
            <person name="Pearson M."/>
            <person name="Roberts A."/>
            <person name="Saif S."/>
            <person name="Shenoy N."/>
            <person name="Sisk P."/>
            <person name="Stolte C."/>
            <person name="Sykes S."/>
            <person name="Thomson T."/>
            <person name="Walk T."/>
            <person name="White J."/>
            <person name="Yandava C."/>
            <person name="Burger G."/>
            <person name="Gray M.W."/>
            <person name="Holland P.W.H."/>
            <person name="King N."/>
            <person name="Lang F.B.F."/>
            <person name="Roger A.J."/>
            <person name="Ruiz-Trillo I."/>
            <person name="Lander E."/>
            <person name="Nusbaum C."/>
        </authorList>
    </citation>
    <scope>NUCLEOTIDE SEQUENCE [LARGE SCALE GENOMIC DNA]</scope>
    <source>
        <strain evidence="4 5">DAOM BR117</strain>
    </source>
</reference>
<dbReference type="VEuPathDB" id="FungiDB:SPPG_01573"/>
<dbReference type="GO" id="GO:0006103">
    <property type="term" value="P:2-oxoglutarate metabolic process"/>
    <property type="evidence" value="ECO:0007669"/>
    <property type="project" value="InterPro"/>
</dbReference>
<evidence type="ECO:0000313" key="5">
    <source>
        <dbReference type="Proteomes" id="UP000053201"/>
    </source>
</evidence>
<dbReference type="GeneID" id="27685225"/>
<keyword evidence="5" id="KW-1185">Reference proteome</keyword>
<dbReference type="AlphaFoldDB" id="A0A0L0HSR0"/>
<gene>
    <name evidence="4" type="ORF">SPPG_01573</name>
</gene>
<dbReference type="GO" id="GO:0005739">
    <property type="term" value="C:mitochondrion"/>
    <property type="evidence" value="ECO:0007669"/>
    <property type="project" value="UniProtKB-SubCell"/>
</dbReference>
<proteinExistence type="inferred from homology"/>
<comment type="similarity">
    <text evidence="3">Belongs to the alpha-ketoglutarate dehydrogenase component 4 family.</text>
</comment>
<evidence type="ECO:0000256" key="2">
    <source>
        <dbReference type="ARBA" id="ARBA00023128"/>
    </source>
</evidence>
<dbReference type="RefSeq" id="XP_016612177.1">
    <property type="nucleotide sequence ID" value="XM_016749890.1"/>
</dbReference>
<sequence length="83" mass="9328">MANIALRKHVPLIKFLGPRRFLKHPSTSPAAQPQTVAAPQRVGNAVNYQSIEQLPRRFQKKTFSQKEIEAVDAGGADWILRHV</sequence>
<comment type="subcellular location">
    <subcellularLocation>
        <location evidence="1">Mitochondrion</location>
    </subcellularLocation>
</comment>
<dbReference type="OrthoDB" id="2116030at2759"/>
<evidence type="ECO:0000256" key="3">
    <source>
        <dbReference type="ARBA" id="ARBA00043970"/>
    </source>
</evidence>
<keyword evidence="2" id="KW-0496">Mitochondrion</keyword>
<dbReference type="Proteomes" id="UP000053201">
    <property type="component" value="Unassembled WGS sequence"/>
</dbReference>
<dbReference type="Pfam" id="PF10937">
    <property type="entry name" value="Kgd4-YMR31"/>
    <property type="match status" value="1"/>
</dbReference>
<protein>
    <submittedName>
        <fullName evidence="4">Uncharacterized protein</fullName>
    </submittedName>
</protein>
<name>A0A0L0HSR0_SPIPD</name>